<dbReference type="Proteomes" id="UP001430953">
    <property type="component" value="Unassembled WGS sequence"/>
</dbReference>
<dbReference type="AlphaFoldDB" id="A0AAW2G8Z8"/>
<comment type="caution">
    <text evidence="1">The sequence shown here is derived from an EMBL/GenBank/DDBJ whole genome shotgun (WGS) entry which is preliminary data.</text>
</comment>
<evidence type="ECO:0000313" key="1">
    <source>
        <dbReference type="EMBL" id="KAL0124704.1"/>
    </source>
</evidence>
<reference evidence="1 2" key="1">
    <citation type="submission" date="2023-03" db="EMBL/GenBank/DDBJ databases">
        <title>High recombination rates correlate with genetic variation in Cardiocondyla obscurior ants.</title>
        <authorList>
            <person name="Errbii M."/>
        </authorList>
    </citation>
    <scope>NUCLEOTIDE SEQUENCE [LARGE SCALE GENOMIC DNA]</scope>
    <source>
        <strain evidence="1">Alpha-2009</strain>
        <tissue evidence="1">Whole body</tissue>
    </source>
</reference>
<gene>
    <name evidence="1" type="ORF">PUN28_006511</name>
</gene>
<evidence type="ECO:0000313" key="2">
    <source>
        <dbReference type="Proteomes" id="UP001430953"/>
    </source>
</evidence>
<dbReference type="EMBL" id="JADYXP020000005">
    <property type="protein sequence ID" value="KAL0124704.1"/>
    <property type="molecule type" value="Genomic_DNA"/>
</dbReference>
<accession>A0AAW2G8Z8</accession>
<sequence>MLSKHHEIEFPTFFRLNPLFSSISMTYSKIDARGGGALTNGCMCIAPRAHIRSCLRSLSPSSSPLRPDLLREHTRFADTDVLHSSKITDRDATDRRVGATPSASAAAATTAVYGILRRVMIKLLRFPGFLIFRTPRVRVSPHRHTILSPIRYLNTLSLNSLKAKREIERESGRIYSDWRLASSSSSDYTTAVNLRHISRTGASASYLHRANSASDRRARVKFLRLMQKSDGTSVGEFGAVDYVDTDRRRPICEEIKNVRDKAENKWINCYCATRALARRSTPPGTMLASGVVRSNGFYARPPSADPQIIRGPHLYKFTLKKTAGLLRAFATAGRCFNKDKSILCFYNLQYREREG</sequence>
<keyword evidence="2" id="KW-1185">Reference proteome</keyword>
<name>A0AAW2G8Z8_9HYME</name>
<protein>
    <submittedName>
        <fullName evidence="1">Uncharacterized protein</fullName>
    </submittedName>
</protein>
<proteinExistence type="predicted"/>
<organism evidence="1 2">
    <name type="scientific">Cardiocondyla obscurior</name>
    <dbReference type="NCBI Taxonomy" id="286306"/>
    <lineage>
        <taxon>Eukaryota</taxon>
        <taxon>Metazoa</taxon>
        <taxon>Ecdysozoa</taxon>
        <taxon>Arthropoda</taxon>
        <taxon>Hexapoda</taxon>
        <taxon>Insecta</taxon>
        <taxon>Pterygota</taxon>
        <taxon>Neoptera</taxon>
        <taxon>Endopterygota</taxon>
        <taxon>Hymenoptera</taxon>
        <taxon>Apocrita</taxon>
        <taxon>Aculeata</taxon>
        <taxon>Formicoidea</taxon>
        <taxon>Formicidae</taxon>
        <taxon>Myrmicinae</taxon>
        <taxon>Cardiocondyla</taxon>
    </lineage>
</organism>